<evidence type="ECO:0000259" key="16">
    <source>
        <dbReference type="Pfam" id="PF00156"/>
    </source>
</evidence>
<evidence type="ECO:0000256" key="13">
    <source>
        <dbReference type="ARBA" id="ARBA00048811"/>
    </source>
</evidence>
<dbReference type="FunFam" id="3.40.50.2020:FF:000006">
    <property type="entry name" value="Hypoxanthine phosphoribosyltransferase"/>
    <property type="match status" value="1"/>
</dbReference>
<dbReference type="GO" id="GO:0006166">
    <property type="term" value="P:purine ribonucleoside salvage"/>
    <property type="evidence" value="ECO:0007669"/>
    <property type="project" value="UniProtKB-KW"/>
</dbReference>
<gene>
    <name evidence="17" type="ORF">A2227_03125</name>
</gene>
<accession>A0A1F5SHZ1</accession>
<dbReference type="GO" id="GO:0046100">
    <property type="term" value="P:hypoxanthine metabolic process"/>
    <property type="evidence" value="ECO:0007669"/>
    <property type="project" value="TreeGrafter"/>
</dbReference>
<dbReference type="InterPro" id="IPR000836">
    <property type="entry name" value="PRTase_dom"/>
</dbReference>
<dbReference type="Proteomes" id="UP000178367">
    <property type="component" value="Unassembled WGS sequence"/>
</dbReference>
<dbReference type="PANTHER" id="PTHR43340:SF1">
    <property type="entry name" value="HYPOXANTHINE PHOSPHORIBOSYLTRANSFERASE"/>
    <property type="match status" value="1"/>
</dbReference>
<keyword evidence="12 15" id="KW-0460">Magnesium</keyword>
<dbReference type="GO" id="GO:0052657">
    <property type="term" value="F:guanine phosphoribosyltransferase activity"/>
    <property type="evidence" value="ECO:0007669"/>
    <property type="project" value="UniProtKB-ARBA"/>
</dbReference>
<keyword evidence="11 15" id="KW-0547">Nucleotide-binding</keyword>
<evidence type="ECO:0000256" key="1">
    <source>
        <dbReference type="ARBA" id="ARBA00001946"/>
    </source>
</evidence>
<evidence type="ECO:0000256" key="6">
    <source>
        <dbReference type="ARBA" id="ARBA00022490"/>
    </source>
</evidence>
<reference evidence="17 18" key="1">
    <citation type="journal article" date="2016" name="Nat. Commun.">
        <title>Thousands of microbial genomes shed light on interconnected biogeochemical processes in an aquifer system.</title>
        <authorList>
            <person name="Anantharaman K."/>
            <person name="Brown C.T."/>
            <person name="Hug L.A."/>
            <person name="Sharon I."/>
            <person name="Castelle C.J."/>
            <person name="Probst A.J."/>
            <person name="Thomas B.C."/>
            <person name="Singh A."/>
            <person name="Wilkins M.J."/>
            <person name="Karaoz U."/>
            <person name="Brodie E.L."/>
            <person name="Williams K.H."/>
            <person name="Hubbard S.S."/>
            <person name="Banfield J.F."/>
        </authorList>
    </citation>
    <scope>NUCLEOTIDE SEQUENCE [LARGE SCALE GENOMIC DNA]</scope>
</reference>
<dbReference type="Gene3D" id="3.40.50.2020">
    <property type="match status" value="1"/>
</dbReference>
<dbReference type="Pfam" id="PF00156">
    <property type="entry name" value="Pribosyltran"/>
    <property type="match status" value="1"/>
</dbReference>
<evidence type="ECO:0000256" key="9">
    <source>
        <dbReference type="ARBA" id="ARBA00022723"/>
    </source>
</evidence>
<dbReference type="PANTHER" id="PTHR43340">
    <property type="entry name" value="HYPOXANTHINE-GUANINE PHOSPHORIBOSYLTRANSFERASE"/>
    <property type="match status" value="1"/>
</dbReference>
<evidence type="ECO:0000256" key="4">
    <source>
        <dbReference type="ARBA" id="ARBA00008391"/>
    </source>
</evidence>
<dbReference type="InterPro" id="IPR050408">
    <property type="entry name" value="HGPRT"/>
</dbReference>
<proteinExistence type="inferred from homology"/>
<evidence type="ECO:0000256" key="5">
    <source>
        <dbReference type="ARBA" id="ARBA00011895"/>
    </source>
</evidence>
<dbReference type="NCBIfam" id="TIGR01203">
    <property type="entry name" value="HGPRTase"/>
    <property type="match status" value="1"/>
</dbReference>
<evidence type="ECO:0000313" key="18">
    <source>
        <dbReference type="Proteomes" id="UP000178367"/>
    </source>
</evidence>
<sequence length="178" mass="19895">MHRHIKRILFPAKTIRKRVKTLGEEISRDYKGREPILIGVANGALVFLADLMRTLSYPAKIDLIRVRSYGQKASTSGLIAISKDIEIDIAGKDAIIVEDIIDTGLTIDFIIRHLEKNNPASIGVCALLDKSAARKINIKINYAGFPVINEFVVGYGLDYAENYRHLPYIGVLKPEIYS</sequence>
<comment type="catalytic activity">
    <reaction evidence="14">
        <text>IMP + diphosphate = hypoxanthine + 5-phospho-alpha-D-ribose 1-diphosphate</text>
        <dbReference type="Rhea" id="RHEA:17973"/>
        <dbReference type="ChEBI" id="CHEBI:17368"/>
        <dbReference type="ChEBI" id="CHEBI:33019"/>
        <dbReference type="ChEBI" id="CHEBI:58017"/>
        <dbReference type="ChEBI" id="CHEBI:58053"/>
        <dbReference type="EC" id="2.4.2.8"/>
    </reaction>
    <physiologicalReaction direction="right-to-left" evidence="14">
        <dbReference type="Rhea" id="RHEA:17975"/>
    </physiologicalReaction>
</comment>
<dbReference type="InterPro" id="IPR005904">
    <property type="entry name" value="Hxn_phspho_trans"/>
</dbReference>
<evidence type="ECO:0000256" key="12">
    <source>
        <dbReference type="ARBA" id="ARBA00022842"/>
    </source>
</evidence>
<comment type="caution">
    <text evidence="17">The sequence shown here is derived from an EMBL/GenBank/DDBJ whole genome shotgun (WGS) entry which is preliminary data.</text>
</comment>
<dbReference type="SUPFAM" id="SSF53271">
    <property type="entry name" value="PRTase-like"/>
    <property type="match status" value="1"/>
</dbReference>
<dbReference type="CDD" id="cd06223">
    <property type="entry name" value="PRTases_typeI"/>
    <property type="match status" value="1"/>
</dbReference>
<evidence type="ECO:0000256" key="2">
    <source>
        <dbReference type="ARBA" id="ARBA00004496"/>
    </source>
</evidence>
<evidence type="ECO:0000256" key="14">
    <source>
        <dbReference type="ARBA" id="ARBA00049402"/>
    </source>
</evidence>
<dbReference type="GO" id="GO:0032264">
    <property type="term" value="P:IMP salvage"/>
    <property type="evidence" value="ECO:0007669"/>
    <property type="project" value="UniProtKB-UniPathway"/>
</dbReference>
<dbReference type="InterPro" id="IPR029057">
    <property type="entry name" value="PRTase-like"/>
</dbReference>
<comment type="similarity">
    <text evidence="4 15">Belongs to the purine/pyrimidine phosphoribosyltransferase family.</text>
</comment>
<comment type="pathway">
    <text evidence="3 15">Purine metabolism; IMP biosynthesis via salvage pathway; IMP from hypoxanthine: step 1/1.</text>
</comment>
<dbReference type="GO" id="GO:0032263">
    <property type="term" value="P:GMP salvage"/>
    <property type="evidence" value="ECO:0007669"/>
    <property type="project" value="TreeGrafter"/>
</dbReference>
<dbReference type="GO" id="GO:0000287">
    <property type="term" value="F:magnesium ion binding"/>
    <property type="evidence" value="ECO:0007669"/>
    <property type="project" value="TreeGrafter"/>
</dbReference>
<evidence type="ECO:0000256" key="3">
    <source>
        <dbReference type="ARBA" id="ARBA00004669"/>
    </source>
</evidence>
<evidence type="ECO:0000256" key="10">
    <source>
        <dbReference type="ARBA" id="ARBA00022726"/>
    </source>
</evidence>
<dbReference type="STRING" id="1797994.A2227_03125"/>
<keyword evidence="6 15" id="KW-0963">Cytoplasm</keyword>
<evidence type="ECO:0000256" key="11">
    <source>
        <dbReference type="ARBA" id="ARBA00022741"/>
    </source>
</evidence>
<evidence type="ECO:0000313" key="17">
    <source>
        <dbReference type="EMBL" id="OGF26252.1"/>
    </source>
</evidence>
<keyword evidence="8 15" id="KW-0808">Transferase</keyword>
<dbReference type="GO" id="GO:0000166">
    <property type="term" value="F:nucleotide binding"/>
    <property type="evidence" value="ECO:0007669"/>
    <property type="project" value="UniProtKB-KW"/>
</dbReference>
<keyword evidence="10 15" id="KW-0660">Purine salvage</keyword>
<dbReference type="UniPathway" id="UPA00591">
    <property type="reaction ID" value="UER00648"/>
</dbReference>
<dbReference type="AlphaFoldDB" id="A0A1F5SHZ1"/>
<comment type="subcellular location">
    <subcellularLocation>
        <location evidence="2 15">Cytoplasm</location>
    </subcellularLocation>
</comment>
<evidence type="ECO:0000256" key="8">
    <source>
        <dbReference type="ARBA" id="ARBA00022679"/>
    </source>
</evidence>
<comment type="cofactor">
    <cofactor evidence="1 15">
        <name>Mg(2+)</name>
        <dbReference type="ChEBI" id="CHEBI:18420"/>
    </cofactor>
</comment>
<keyword evidence="7 15" id="KW-0328">Glycosyltransferase</keyword>
<feature type="domain" description="Phosphoribosyltransferase" evidence="16">
    <location>
        <begin position="14"/>
        <end position="159"/>
    </location>
</feature>
<evidence type="ECO:0000256" key="15">
    <source>
        <dbReference type="RuleBase" id="RU364099"/>
    </source>
</evidence>
<dbReference type="GO" id="GO:0005829">
    <property type="term" value="C:cytosol"/>
    <property type="evidence" value="ECO:0007669"/>
    <property type="project" value="TreeGrafter"/>
</dbReference>
<organism evidence="17 18">
    <name type="scientific">Candidatus Falkowbacteria bacterium RIFOXYA2_FULL_47_19</name>
    <dbReference type="NCBI Taxonomy" id="1797994"/>
    <lineage>
        <taxon>Bacteria</taxon>
        <taxon>Candidatus Falkowiibacteriota</taxon>
    </lineage>
</organism>
<protein>
    <recommendedName>
        <fullName evidence="5 15">Hypoxanthine phosphoribosyltransferase</fullName>
        <ecNumber evidence="5 15">2.4.2.8</ecNumber>
    </recommendedName>
</protein>
<dbReference type="EC" id="2.4.2.8" evidence="5 15"/>
<evidence type="ECO:0000256" key="7">
    <source>
        <dbReference type="ARBA" id="ARBA00022676"/>
    </source>
</evidence>
<dbReference type="GO" id="GO:0006178">
    <property type="term" value="P:guanine salvage"/>
    <property type="evidence" value="ECO:0007669"/>
    <property type="project" value="TreeGrafter"/>
</dbReference>
<comment type="catalytic activity">
    <reaction evidence="13">
        <text>GMP + diphosphate = guanine + 5-phospho-alpha-D-ribose 1-diphosphate</text>
        <dbReference type="Rhea" id="RHEA:25424"/>
        <dbReference type="ChEBI" id="CHEBI:16235"/>
        <dbReference type="ChEBI" id="CHEBI:33019"/>
        <dbReference type="ChEBI" id="CHEBI:58017"/>
        <dbReference type="ChEBI" id="CHEBI:58115"/>
        <dbReference type="EC" id="2.4.2.8"/>
    </reaction>
    <physiologicalReaction direction="right-to-left" evidence="13">
        <dbReference type="Rhea" id="RHEA:25426"/>
    </physiologicalReaction>
</comment>
<dbReference type="GO" id="GO:0004422">
    <property type="term" value="F:hypoxanthine phosphoribosyltransferase activity"/>
    <property type="evidence" value="ECO:0007669"/>
    <property type="project" value="InterPro"/>
</dbReference>
<dbReference type="EMBL" id="MFGB01000016">
    <property type="protein sequence ID" value="OGF26252.1"/>
    <property type="molecule type" value="Genomic_DNA"/>
</dbReference>
<name>A0A1F5SHZ1_9BACT</name>
<keyword evidence="9 15" id="KW-0479">Metal-binding</keyword>